<dbReference type="PIRSF" id="PIRSF000862">
    <property type="entry name" value="Steryl_ester_lip"/>
    <property type="match status" value="1"/>
</dbReference>
<feature type="active site" description="Charge relay system" evidence="3">
    <location>
        <position position="411"/>
    </location>
</feature>
<dbReference type="FunFam" id="3.40.50.1820:FF:000126">
    <property type="entry name" value="Lipase"/>
    <property type="match status" value="1"/>
</dbReference>
<evidence type="ECO:0000256" key="2">
    <source>
        <dbReference type="PIRNR" id="PIRNR000862"/>
    </source>
</evidence>
<protein>
    <recommendedName>
        <fullName evidence="2">Lipase</fullName>
    </recommendedName>
</protein>
<dbReference type="Pfam" id="PF04083">
    <property type="entry name" value="Abhydro_lipase"/>
    <property type="match status" value="1"/>
</dbReference>
<feature type="compositionally biased region" description="Low complexity" evidence="4">
    <location>
        <begin position="40"/>
        <end position="56"/>
    </location>
</feature>
<dbReference type="EMBL" id="JAJJMB010010359">
    <property type="protein sequence ID" value="KAI3909146.1"/>
    <property type="molecule type" value="Genomic_DNA"/>
</dbReference>
<dbReference type="SUPFAM" id="SSF53474">
    <property type="entry name" value="alpha/beta-Hydrolases"/>
    <property type="match status" value="1"/>
</dbReference>
<dbReference type="PANTHER" id="PTHR11005">
    <property type="entry name" value="LYSOSOMAL ACID LIPASE-RELATED"/>
    <property type="match status" value="1"/>
</dbReference>
<comment type="similarity">
    <text evidence="1 2">Belongs to the AB hydrolase superfamily. Lipase family.</text>
</comment>
<evidence type="ECO:0000313" key="7">
    <source>
        <dbReference type="EMBL" id="KAI3909146.1"/>
    </source>
</evidence>
<dbReference type="InterPro" id="IPR029058">
    <property type="entry name" value="AB_hydrolase_fold"/>
</dbReference>
<feature type="domain" description="Partial AB-hydrolase lipase" evidence="6">
    <location>
        <begin position="73"/>
        <end position="129"/>
    </location>
</feature>
<dbReference type="AlphaFoldDB" id="A0AAD4XF67"/>
<keyword evidence="2" id="KW-0443">Lipid metabolism</keyword>
<dbReference type="GO" id="GO:0016042">
    <property type="term" value="P:lipid catabolic process"/>
    <property type="evidence" value="ECO:0007669"/>
    <property type="project" value="UniProtKB-KW"/>
</dbReference>
<keyword evidence="2" id="KW-0378">Hydrolase</keyword>
<accession>A0AAD4XF67</accession>
<feature type="signal peptide" evidence="5">
    <location>
        <begin position="1"/>
        <end position="26"/>
    </location>
</feature>
<evidence type="ECO:0000256" key="5">
    <source>
        <dbReference type="SAM" id="SignalP"/>
    </source>
</evidence>
<evidence type="ECO:0000313" key="8">
    <source>
        <dbReference type="Proteomes" id="UP001202328"/>
    </source>
</evidence>
<dbReference type="Proteomes" id="UP001202328">
    <property type="component" value="Unassembled WGS sequence"/>
</dbReference>
<dbReference type="GO" id="GO:0016788">
    <property type="term" value="F:hydrolase activity, acting on ester bonds"/>
    <property type="evidence" value="ECO:0007669"/>
    <property type="project" value="InterPro"/>
</dbReference>
<dbReference type="Gene3D" id="3.40.50.1820">
    <property type="entry name" value="alpha/beta hydrolase"/>
    <property type="match status" value="1"/>
</dbReference>
<dbReference type="InterPro" id="IPR025483">
    <property type="entry name" value="Lipase_euk"/>
</dbReference>
<name>A0AAD4XF67_9MAGN</name>
<proteinExistence type="inferred from homology"/>
<reference evidence="7" key="1">
    <citation type="submission" date="2022-04" db="EMBL/GenBank/DDBJ databases">
        <title>A functionally conserved STORR gene fusion in Papaver species that diverged 16.8 million years ago.</title>
        <authorList>
            <person name="Catania T."/>
        </authorList>
    </citation>
    <scope>NUCLEOTIDE SEQUENCE</scope>
    <source>
        <strain evidence="7">S-188037</strain>
    </source>
</reference>
<evidence type="ECO:0000256" key="4">
    <source>
        <dbReference type="SAM" id="MobiDB-lite"/>
    </source>
</evidence>
<feature type="region of interest" description="Disordered" evidence="4">
    <location>
        <begin position="40"/>
        <end position="66"/>
    </location>
</feature>
<gene>
    <name evidence="7" type="ORF">MKW98_012883</name>
</gene>
<feature type="active site" description="Nucleophile" evidence="3">
    <location>
        <position position="205"/>
    </location>
</feature>
<keyword evidence="8" id="KW-1185">Reference proteome</keyword>
<feature type="chain" id="PRO_5042066092" description="Lipase" evidence="5">
    <location>
        <begin position="27"/>
        <end position="436"/>
    </location>
</feature>
<keyword evidence="2" id="KW-0442">Lipid degradation</keyword>
<keyword evidence="5" id="KW-0732">Signal</keyword>
<evidence type="ECO:0000259" key="6">
    <source>
        <dbReference type="Pfam" id="PF04083"/>
    </source>
</evidence>
<comment type="caution">
    <text evidence="7">The sequence shown here is derived from an EMBL/GenBank/DDBJ whole genome shotgun (WGS) entry which is preliminary data.</text>
</comment>
<sequence>MGLIQHCFLFLVVFHVVLNEPRGAYGTRFGSSISAPALAPNTVPAPDTAPAPDMTPSSAPAPETPLTAGGVCETMVTKAGYKCQEFKVTTKDGYILSLQRVNSAKGNPKTKEPAFLQHGLFMDGASWFLDSRKESLGFILADNNYDVWVGNTRGTRYSRGHTRLNAMLPQYWDYSWDEMAQYDLPAYINFVYKQTKKKINYIGHSQGTIMALASFSLGPKAPDEVLTKLKAAALLSPVAYLSHMLNEMSRIVAKTIASEFQGAYAMAEVNMKDERMSAYLGAICKSIQGLNCFDSVSTFTGKNCCLNATSFDKFIANSPQSTSAKNSMHLAQTSNSGKFTKYDYGIGNLLKYGQPTPPPYPLTNIPKNLPIFISYGVNDALADPQDVEHLLSDMKHPKNKLEVQKIANYGHLDFIIATNANRIVFKPMIAFLKRQK</sequence>
<evidence type="ECO:0000256" key="1">
    <source>
        <dbReference type="ARBA" id="ARBA00010701"/>
    </source>
</evidence>
<organism evidence="7 8">
    <name type="scientific">Papaver atlanticum</name>
    <dbReference type="NCBI Taxonomy" id="357466"/>
    <lineage>
        <taxon>Eukaryota</taxon>
        <taxon>Viridiplantae</taxon>
        <taxon>Streptophyta</taxon>
        <taxon>Embryophyta</taxon>
        <taxon>Tracheophyta</taxon>
        <taxon>Spermatophyta</taxon>
        <taxon>Magnoliopsida</taxon>
        <taxon>Ranunculales</taxon>
        <taxon>Papaveraceae</taxon>
        <taxon>Papaveroideae</taxon>
        <taxon>Papaver</taxon>
    </lineage>
</organism>
<feature type="active site" description="Charge relay system" evidence="3">
    <location>
        <position position="379"/>
    </location>
</feature>
<evidence type="ECO:0000256" key="3">
    <source>
        <dbReference type="PIRSR" id="PIRSR000862-1"/>
    </source>
</evidence>
<dbReference type="InterPro" id="IPR006693">
    <property type="entry name" value="AB_hydrolase_lipase"/>
</dbReference>